<accession>A0A410H284</accession>
<protein>
    <recommendedName>
        <fullName evidence="2">MobA-like NTP transferase domain-containing protein</fullName>
    </recommendedName>
</protein>
<feature type="domain" description="MobA-like NTP transferase" evidence="2">
    <location>
        <begin position="19"/>
        <end position="170"/>
    </location>
</feature>
<evidence type="ECO:0000256" key="1">
    <source>
        <dbReference type="ARBA" id="ARBA00022842"/>
    </source>
</evidence>
<dbReference type="AlphaFoldDB" id="A0A410H284"/>
<evidence type="ECO:0000313" key="3">
    <source>
        <dbReference type="EMBL" id="QAB15039.1"/>
    </source>
</evidence>
<keyword evidence="1" id="KW-0460">Magnesium</keyword>
<dbReference type="KEGG" id="htr:EPV75_04810"/>
<dbReference type="Gene3D" id="3.90.550.10">
    <property type="entry name" value="Spore Coat Polysaccharide Biosynthesis Protein SpsA, Chain A"/>
    <property type="match status" value="1"/>
</dbReference>
<dbReference type="GO" id="GO:0016779">
    <property type="term" value="F:nucleotidyltransferase activity"/>
    <property type="evidence" value="ECO:0007669"/>
    <property type="project" value="UniProtKB-ARBA"/>
</dbReference>
<keyword evidence="4" id="KW-1185">Reference proteome</keyword>
<dbReference type="Pfam" id="PF12804">
    <property type="entry name" value="NTP_transf_3"/>
    <property type="match status" value="1"/>
</dbReference>
<name>A0A410H284_9GAMM</name>
<dbReference type="EMBL" id="CP035033">
    <property type="protein sequence ID" value="QAB15039.1"/>
    <property type="molecule type" value="Genomic_DNA"/>
</dbReference>
<dbReference type="Proteomes" id="UP000285478">
    <property type="component" value="Chromosome"/>
</dbReference>
<evidence type="ECO:0000313" key="4">
    <source>
        <dbReference type="Proteomes" id="UP000285478"/>
    </source>
</evidence>
<dbReference type="InterPro" id="IPR029044">
    <property type="entry name" value="Nucleotide-diphossugar_trans"/>
</dbReference>
<sequence>MNMRLVMKSGFGGFDVLGVIILAGGEGRRMHGMDKGWCRFSNGESFVETVMSQLEQLGQYNEGKRVKLVISANRNLQAYQSLGKAVVPDIRSGFHGPLAGIESVMSAFQHASISRWCTWPVDSVTVPYEALQRLVAMDEGKIGYLADAHRQHFAHLSVPSSFRASISGYLNGGEGSIKGWLTQQRDYVVPLNLNPAERIENCNRWPQAVDGTNDVIRL</sequence>
<evidence type="ECO:0000259" key="2">
    <source>
        <dbReference type="Pfam" id="PF12804"/>
    </source>
</evidence>
<organism evidence="3 4">
    <name type="scientific">Hydrogenovibrio thermophilus</name>
    <dbReference type="NCBI Taxonomy" id="265883"/>
    <lineage>
        <taxon>Bacteria</taxon>
        <taxon>Pseudomonadati</taxon>
        <taxon>Pseudomonadota</taxon>
        <taxon>Gammaproteobacteria</taxon>
        <taxon>Thiotrichales</taxon>
        <taxon>Piscirickettsiaceae</taxon>
        <taxon>Hydrogenovibrio</taxon>
    </lineage>
</organism>
<reference evidence="3 4" key="1">
    <citation type="journal article" date="2018" name="Environ. Microbiol.">
        <title>Genomes of ubiquitous marine and hypersaline Hydrogenovibrio, Thiomicrorhabdus and Thiomicrospira spp. encode a diversity of mechanisms to sustain chemolithoautotrophy in heterogeneous environments.</title>
        <authorList>
            <person name="Scott K.M."/>
            <person name="Williams J."/>
            <person name="Porter C.M.B."/>
            <person name="Russel S."/>
            <person name="Harmer T.L."/>
            <person name="Paul J.H."/>
            <person name="Antonen K.M."/>
            <person name="Bridges M.K."/>
            <person name="Camper G.J."/>
            <person name="Campla C.K."/>
            <person name="Casella L.G."/>
            <person name="Chase E."/>
            <person name="Conrad J.W."/>
            <person name="Cruz M.C."/>
            <person name="Dunlap D.S."/>
            <person name="Duran L."/>
            <person name="Fahsbender E.M."/>
            <person name="Goldsmith D.B."/>
            <person name="Keeley R.F."/>
            <person name="Kondoff M.R."/>
            <person name="Kussy B.I."/>
            <person name="Lane M.K."/>
            <person name="Lawler S."/>
            <person name="Leigh B.A."/>
            <person name="Lewis C."/>
            <person name="Lostal L.M."/>
            <person name="Marking D."/>
            <person name="Mancera P.A."/>
            <person name="McClenthan E.C."/>
            <person name="McIntyre E.A."/>
            <person name="Mine J.A."/>
            <person name="Modi S."/>
            <person name="Moore B.D."/>
            <person name="Morgan W.A."/>
            <person name="Nelson K.M."/>
            <person name="Nguyen K.N."/>
            <person name="Ogburn N."/>
            <person name="Parrino D.G."/>
            <person name="Pedapudi A.D."/>
            <person name="Pelham R.P."/>
            <person name="Preece A.M."/>
            <person name="Rampersad E.A."/>
            <person name="Richardson J.C."/>
            <person name="Rodgers C.M."/>
            <person name="Schaffer B.L."/>
            <person name="Sheridan N.E."/>
            <person name="Solone M.R."/>
            <person name="Staley Z.R."/>
            <person name="Tabuchi M."/>
            <person name="Waide R.J."/>
            <person name="Wanjugi P.W."/>
            <person name="Young S."/>
            <person name="Clum A."/>
            <person name="Daum C."/>
            <person name="Huntemann M."/>
            <person name="Ivanova N."/>
            <person name="Kyrpides N."/>
            <person name="Mikhailova N."/>
            <person name="Palaniappan K."/>
            <person name="Pillay M."/>
            <person name="Reddy T.B.K."/>
            <person name="Shapiro N."/>
            <person name="Stamatis D."/>
            <person name="Varghese N."/>
            <person name="Woyke T."/>
            <person name="Boden R."/>
            <person name="Freyermuth S.K."/>
            <person name="Kerfeld C.A."/>
        </authorList>
    </citation>
    <scope>NUCLEOTIDE SEQUENCE [LARGE SCALE GENOMIC DNA]</scope>
    <source>
        <strain evidence="3 4">JR-2</strain>
    </source>
</reference>
<proteinExistence type="predicted"/>
<dbReference type="InterPro" id="IPR025877">
    <property type="entry name" value="MobA-like_NTP_Trfase"/>
</dbReference>
<gene>
    <name evidence="3" type="ORF">EPV75_04810</name>
</gene>
<dbReference type="SUPFAM" id="SSF53448">
    <property type="entry name" value="Nucleotide-diphospho-sugar transferases"/>
    <property type="match status" value="1"/>
</dbReference>